<organism evidence="2 3">
    <name type="scientific">Frankliniella occidentalis</name>
    <name type="common">Western flower thrips</name>
    <name type="synonym">Euthrips occidentalis</name>
    <dbReference type="NCBI Taxonomy" id="133901"/>
    <lineage>
        <taxon>Eukaryota</taxon>
        <taxon>Metazoa</taxon>
        <taxon>Ecdysozoa</taxon>
        <taxon>Arthropoda</taxon>
        <taxon>Hexapoda</taxon>
        <taxon>Insecta</taxon>
        <taxon>Pterygota</taxon>
        <taxon>Neoptera</taxon>
        <taxon>Paraneoptera</taxon>
        <taxon>Thysanoptera</taxon>
        <taxon>Terebrantia</taxon>
        <taxon>Thripoidea</taxon>
        <taxon>Thripidae</taxon>
        <taxon>Frankliniella</taxon>
    </lineage>
</organism>
<accession>A0A6J1T5A7</accession>
<evidence type="ECO:0000256" key="1">
    <source>
        <dbReference type="SAM" id="SignalP"/>
    </source>
</evidence>
<protein>
    <submittedName>
        <fullName evidence="3">Uncharacterized protein LOC113213315</fullName>
    </submittedName>
</protein>
<dbReference type="GeneID" id="113213315"/>
<proteinExistence type="predicted"/>
<feature type="signal peptide" evidence="1">
    <location>
        <begin position="1"/>
        <end position="18"/>
    </location>
</feature>
<name>A0A6J1T5A7_FRAOC</name>
<dbReference type="RefSeq" id="XP_026288122.1">
    <property type="nucleotide sequence ID" value="XM_026432337.2"/>
</dbReference>
<dbReference type="Proteomes" id="UP000504606">
    <property type="component" value="Unplaced"/>
</dbReference>
<reference evidence="3" key="1">
    <citation type="submission" date="2025-08" db="UniProtKB">
        <authorList>
            <consortium name="RefSeq"/>
        </authorList>
    </citation>
    <scope>IDENTIFICATION</scope>
    <source>
        <tissue evidence="3">Whole organism</tissue>
    </source>
</reference>
<evidence type="ECO:0000313" key="2">
    <source>
        <dbReference type="Proteomes" id="UP000504606"/>
    </source>
</evidence>
<gene>
    <name evidence="3" type="primary">LOC113213315</name>
</gene>
<sequence>MLFLLVLLVLICQKGIYGKVMNSLIGPYISHVDRFYNCEQDNHLLPWEWHLRGSHFNPHKPKELQLITGNVTGVNVTLDNSYWGKVILDSRSNNQWKENNFIFYYRRNACQALRSNLPNFFEQIFKKRADDKSACILKPGVYDVNSTPVDWTFPNVPIFPYGQYRFRMMFGIGANLQACLVAETKVLPKPD</sequence>
<dbReference type="AlphaFoldDB" id="A0A6J1T5A7"/>
<evidence type="ECO:0000313" key="3">
    <source>
        <dbReference type="RefSeq" id="XP_026288122.1"/>
    </source>
</evidence>
<keyword evidence="1" id="KW-0732">Signal</keyword>
<dbReference type="KEGG" id="foc:113213315"/>
<keyword evidence="2" id="KW-1185">Reference proteome</keyword>
<feature type="chain" id="PRO_5026820825" evidence="1">
    <location>
        <begin position="19"/>
        <end position="191"/>
    </location>
</feature>